<proteinExistence type="predicted"/>
<protein>
    <submittedName>
        <fullName evidence="2">Uncharacterized protein</fullName>
    </submittedName>
</protein>
<organism evidence="2 3">
    <name type="scientific">Vibrio spartinae</name>
    <dbReference type="NCBI Taxonomy" id="1918945"/>
    <lineage>
        <taxon>Bacteria</taxon>
        <taxon>Pseudomonadati</taxon>
        <taxon>Pseudomonadota</taxon>
        <taxon>Gammaproteobacteria</taxon>
        <taxon>Vibrionales</taxon>
        <taxon>Vibrionaceae</taxon>
        <taxon>Vibrio</taxon>
    </lineage>
</organism>
<evidence type="ECO:0000313" key="3">
    <source>
        <dbReference type="Proteomes" id="UP000184774"/>
    </source>
</evidence>
<reference evidence="2 3" key="1">
    <citation type="submission" date="2016-12" db="EMBL/GenBank/DDBJ databases">
        <authorList>
            <person name="Song W.-J."/>
            <person name="Kurnit D.M."/>
        </authorList>
    </citation>
    <scope>NUCLEOTIDE SEQUENCE [LARGE SCALE GENOMIC DNA]</scope>
    <source>
        <strain evidence="2 3">CECT 9026</strain>
    </source>
</reference>
<dbReference type="RefSeq" id="WP_074374550.1">
    <property type="nucleotide sequence ID" value="NZ_AP024907.1"/>
</dbReference>
<evidence type="ECO:0000313" key="2">
    <source>
        <dbReference type="EMBL" id="SIO96086.1"/>
    </source>
</evidence>
<keyword evidence="1" id="KW-0812">Transmembrane</keyword>
<evidence type="ECO:0000256" key="1">
    <source>
        <dbReference type="SAM" id="Phobius"/>
    </source>
</evidence>
<keyword evidence="1" id="KW-1133">Transmembrane helix</keyword>
<dbReference type="OrthoDB" id="5902200at2"/>
<gene>
    <name evidence="2" type="ORF">VSP9026_03846</name>
</gene>
<keyword evidence="1" id="KW-0472">Membrane</keyword>
<dbReference type="Proteomes" id="UP000184774">
    <property type="component" value="Unassembled WGS sequence"/>
</dbReference>
<dbReference type="AlphaFoldDB" id="A0A1N6M9P6"/>
<dbReference type="EMBL" id="FSSB01000025">
    <property type="protein sequence ID" value="SIO96086.1"/>
    <property type="molecule type" value="Genomic_DNA"/>
</dbReference>
<sequence>MIEKKNNKVEVASDQEILYLDEMLKSIDSDISVGMSYVRRTLGMSFKELERKVTGIKGDTLQRYMQQSYHSMRPIHAVAAFSWITMVPMTALYYGFKIKEFYRGMDDDAVEALVRSGRLPTSVINIYLNLICDKLTDESAREFLEFRQQVESEFGVLEDHGDLLPPTVLDMNDFAIDYYRSVAITLKRFREEHNISIDTMSRVLGLTRYQYGVLENPNKISHFSVSIGFRVKLGFKLNTHVYFTSEMKQFPEFHKLRQVQHVRDLLIVEAMRRIDEDTRKPMVSVLISLSKLFK</sequence>
<name>A0A1N6M9P6_9VIBR</name>
<feature type="transmembrane region" description="Helical" evidence="1">
    <location>
        <begin position="75"/>
        <end position="96"/>
    </location>
</feature>
<accession>A0A1N6M9P6</accession>